<proteinExistence type="predicted"/>
<organism evidence="2 3">
    <name type="scientific">Rhynchophorus ferrugineus</name>
    <name type="common">Red palm weevil</name>
    <name type="synonym">Curculio ferrugineus</name>
    <dbReference type="NCBI Taxonomy" id="354439"/>
    <lineage>
        <taxon>Eukaryota</taxon>
        <taxon>Metazoa</taxon>
        <taxon>Ecdysozoa</taxon>
        <taxon>Arthropoda</taxon>
        <taxon>Hexapoda</taxon>
        <taxon>Insecta</taxon>
        <taxon>Pterygota</taxon>
        <taxon>Neoptera</taxon>
        <taxon>Endopterygota</taxon>
        <taxon>Coleoptera</taxon>
        <taxon>Polyphaga</taxon>
        <taxon>Cucujiformia</taxon>
        <taxon>Curculionidae</taxon>
        <taxon>Dryophthorinae</taxon>
        <taxon>Rhynchophorus</taxon>
    </lineage>
</organism>
<gene>
    <name evidence="2" type="ORF">GWI33_020495</name>
</gene>
<protein>
    <submittedName>
        <fullName evidence="2">Uncharacterized protein</fullName>
    </submittedName>
</protein>
<evidence type="ECO:0000313" key="3">
    <source>
        <dbReference type="Proteomes" id="UP000625711"/>
    </source>
</evidence>
<dbReference type="SUPFAM" id="SSF56112">
    <property type="entry name" value="Protein kinase-like (PK-like)"/>
    <property type="match status" value="1"/>
</dbReference>
<dbReference type="AlphaFoldDB" id="A0A834HQV4"/>
<reference evidence="2" key="1">
    <citation type="submission" date="2020-08" db="EMBL/GenBank/DDBJ databases">
        <title>Genome sequencing and assembly of the red palm weevil Rhynchophorus ferrugineus.</title>
        <authorList>
            <person name="Dias G.B."/>
            <person name="Bergman C.M."/>
            <person name="Manee M."/>
        </authorList>
    </citation>
    <scope>NUCLEOTIDE SEQUENCE</scope>
    <source>
        <strain evidence="2">AA-2017</strain>
        <tissue evidence="2">Whole larva</tissue>
    </source>
</reference>
<sequence length="89" mass="9830">MEEMDLYRLNTGVQTLLSLALGKSLADIINFNNSAEEALLKSMLTYDPAKRKTARELLKSNYLKTARLTTPDLTAFPTEEPPEAEAGPS</sequence>
<evidence type="ECO:0000313" key="2">
    <source>
        <dbReference type="EMBL" id="KAF7266123.1"/>
    </source>
</evidence>
<accession>A0A834HQV4</accession>
<keyword evidence="3" id="KW-1185">Reference proteome</keyword>
<dbReference type="Proteomes" id="UP000625711">
    <property type="component" value="Unassembled WGS sequence"/>
</dbReference>
<feature type="region of interest" description="Disordered" evidence="1">
    <location>
        <begin position="70"/>
        <end position="89"/>
    </location>
</feature>
<dbReference type="Gene3D" id="1.10.510.10">
    <property type="entry name" value="Transferase(Phosphotransferase) domain 1"/>
    <property type="match status" value="1"/>
</dbReference>
<dbReference type="InterPro" id="IPR011009">
    <property type="entry name" value="Kinase-like_dom_sf"/>
</dbReference>
<comment type="caution">
    <text evidence="2">The sequence shown here is derived from an EMBL/GenBank/DDBJ whole genome shotgun (WGS) entry which is preliminary data.</text>
</comment>
<evidence type="ECO:0000256" key="1">
    <source>
        <dbReference type="SAM" id="MobiDB-lite"/>
    </source>
</evidence>
<dbReference type="EMBL" id="JAACXV010014560">
    <property type="protein sequence ID" value="KAF7266123.1"/>
    <property type="molecule type" value="Genomic_DNA"/>
</dbReference>
<name>A0A834HQV4_RHYFE</name>